<proteinExistence type="predicted"/>
<dbReference type="EMBL" id="BARW01027260">
    <property type="protein sequence ID" value="GAJ14300.1"/>
    <property type="molecule type" value="Genomic_DNA"/>
</dbReference>
<feature type="non-terminal residue" evidence="1">
    <location>
        <position position="1"/>
    </location>
</feature>
<dbReference type="AlphaFoldDB" id="X1VV53"/>
<reference evidence="1" key="1">
    <citation type="journal article" date="2014" name="Front. Microbiol.">
        <title>High frequency of phylogenetically diverse reductive dehalogenase-homologous genes in deep subseafloor sedimentary metagenomes.</title>
        <authorList>
            <person name="Kawai M."/>
            <person name="Futagami T."/>
            <person name="Toyoda A."/>
            <person name="Takaki Y."/>
            <person name="Nishi S."/>
            <person name="Hori S."/>
            <person name="Arai W."/>
            <person name="Tsubouchi T."/>
            <person name="Morono Y."/>
            <person name="Uchiyama I."/>
            <person name="Ito T."/>
            <person name="Fujiyama A."/>
            <person name="Inagaki F."/>
            <person name="Takami H."/>
        </authorList>
    </citation>
    <scope>NUCLEOTIDE SEQUENCE</scope>
    <source>
        <strain evidence="1">Expedition CK06-06</strain>
    </source>
</reference>
<evidence type="ECO:0000313" key="1">
    <source>
        <dbReference type="EMBL" id="GAJ14300.1"/>
    </source>
</evidence>
<sequence length="60" mass="6889">SGPQDYLIIPAVMKYSWGNNSKRATMKGRECKIVARGRMNSICIEFENGQREIVSRYSTF</sequence>
<accession>X1VV53</accession>
<organism evidence="1">
    <name type="scientific">marine sediment metagenome</name>
    <dbReference type="NCBI Taxonomy" id="412755"/>
    <lineage>
        <taxon>unclassified sequences</taxon>
        <taxon>metagenomes</taxon>
        <taxon>ecological metagenomes</taxon>
    </lineage>
</organism>
<protein>
    <submittedName>
        <fullName evidence="1">Uncharacterized protein</fullName>
    </submittedName>
</protein>
<comment type="caution">
    <text evidence="1">The sequence shown here is derived from an EMBL/GenBank/DDBJ whole genome shotgun (WGS) entry which is preliminary data.</text>
</comment>
<gene>
    <name evidence="1" type="ORF">S12H4_44262</name>
</gene>
<name>X1VV53_9ZZZZ</name>